<evidence type="ECO:0000256" key="1">
    <source>
        <dbReference type="SAM" id="MobiDB-lite"/>
    </source>
</evidence>
<reference evidence="4 5" key="1">
    <citation type="submission" date="2024-04" db="EMBL/GenBank/DDBJ databases">
        <authorList>
            <consortium name="Genoscope - CEA"/>
            <person name="William W."/>
        </authorList>
    </citation>
    <scope>NUCLEOTIDE SEQUENCE [LARGE SCALE GENOMIC DNA]</scope>
</reference>
<dbReference type="GO" id="GO:0021675">
    <property type="term" value="P:nerve development"/>
    <property type="evidence" value="ECO:0007669"/>
    <property type="project" value="TreeGrafter"/>
</dbReference>
<dbReference type="GO" id="GO:0016011">
    <property type="term" value="C:dystroglycan complex"/>
    <property type="evidence" value="ECO:0007669"/>
    <property type="project" value="TreeGrafter"/>
</dbReference>
<feature type="region of interest" description="Disordered" evidence="1">
    <location>
        <begin position="173"/>
        <end position="347"/>
    </location>
</feature>
<evidence type="ECO:0000256" key="2">
    <source>
        <dbReference type="SAM" id="Phobius"/>
    </source>
</evidence>
<dbReference type="PANTHER" id="PTHR21559">
    <property type="entry name" value="DYSTROGLYCAN-RELATED"/>
    <property type="match status" value="1"/>
</dbReference>
<dbReference type="InterPro" id="IPR030398">
    <property type="entry name" value="SEA_DG_dom"/>
</dbReference>
<feature type="compositionally biased region" description="Basic and acidic residues" evidence="1">
    <location>
        <begin position="213"/>
        <end position="245"/>
    </location>
</feature>
<dbReference type="GO" id="GO:0043236">
    <property type="term" value="F:laminin binding"/>
    <property type="evidence" value="ECO:0007669"/>
    <property type="project" value="TreeGrafter"/>
</dbReference>
<accession>A0AAV2IJP0</accession>
<dbReference type="GO" id="GO:0042383">
    <property type="term" value="C:sarcolemma"/>
    <property type="evidence" value="ECO:0007669"/>
    <property type="project" value="TreeGrafter"/>
</dbReference>
<gene>
    <name evidence="4" type="ORF">GSLYS_00020665001</name>
</gene>
<protein>
    <recommendedName>
        <fullName evidence="3">Peptidase S72 domain-containing protein</fullName>
    </recommendedName>
</protein>
<dbReference type="EMBL" id="CAXITT010000951">
    <property type="protein sequence ID" value="CAL1547340.1"/>
    <property type="molecule type" value="Genomic_DNA"/>
</dbReference>
<sequence>MSFDVDFQQFMRNRRNITNLAYRIGSYFGDTGAKYVTVLNVRQGSLRLFWTNNTLSGTVCRKDAIIKLYQLLNKTNDLAAHLGQHLKLTQVGYELLGACSESPATTTPALTTLKVGSTLAPGFSIWAHVILPVMIAFLVFVLIILIIIFCNRRRRHRQAVINAEKEAISNDRNPIIFPDEMDGDDPVLQAKDPLLLPTDPHPANQETPQTSPKTERDDDTDGRSRDSRDQEWADADSRRKDEHKDKPRRHSRDGHRKHHRDKDSRKHSRDKDRMSGVSASSSLSFDRPNNHYLDEEEAGSRNSTLTSTKSGGSDKRHPKQPPPYWQSQSDPPPYRFPPPYLNNTTQV</sequence>
<feature type="compositionally biased region" description="Polar residues" evidence="1">
    <location>
        <begin position="300"/>
        <end position="311"/>
    </location>
</feature>
<feature type="compositionally biased region" description="Basic and acidic residues" evidence="1">
    <location>
        <begin position="261"/>
        <end position="274"/>
    </location>
</feature>
<feature type="transmembrane region" description="Helical" evidence="2">
    <location>
        <begin position="125"/>
        <end position="149"/>
    </location>
</feature>
<evidence type="ECO:0000259" key="3">
    <source>
        <dbReference type="PROSITE" id="PS51699"/>
    </source>
</evidence>
<keyword evidence="2" id="KW-0812">Transmembrane</keyword>
<comment type="caution">
    <text evidence="4">The sequence shown here is derived from an EMBL/GenBank/DDBJ whole genome shotgun (WGS) entry which is preliminary data.</text>
</comment>
<dbReference type="PANTHER" id="PTHR21559:SF21">
    <property type="entry name" value="DYSTROGLYCAN 1"/>
    <property type="match status" value="1"/>
</dbReference>
<keyword evidence="2" id="KW-0472">Membrane</keyword>
<dbReference type="AlphaFoldDB" id="A0AAV2IJP0"/>
<dbReference type="GO" id="GO:0002009">
    <property type="term" value="P:morphogenesis of an epithelium"/>
    <property type="evidence" value="ECO:0007669"/>
    <property type="project" value="TreeGrafter"/>
</dbReference>
<dbReference type="GO" id="GO:0007411">
    <property type="term" value="P:axon guidance"/>
    <property type="evidence" value="ECO:0007669"/>
    <property type="project" value="TreeGrafter"/>
</dbReference>
<dbReference type="Proteomes" id="UP001497497">
    <property type="component" value="Unassembled WGS sequence"/>
</dbReference>
<proteinExistence type="predicted"/>
<keyword evidence="2" id="KW-1133">Transmembrane helix</keyword>
<feature type="domain" description="Peptidase S72" evidence="3">
    <location>
        <begin position="1"/>
        <end position="98"/>
    </location>
</feature>
<evidence type="ECO:0000313" key="5">
    <source>
        <dbReference type="Proteomes" id="UP001497497"/>
    </source>
</evidence>
<keyword evidence="5" id="KW-1185">Reference proteome</keyword>
<dbReference type="PROSITE" id="PS51699">
    <property type="entry name" value="SEA_DG"/>
    <property type="match status" value="1"/>
</dbReference>
<feature type="compositionally biased region" description="Basic residues" evidence="1">
    <location>
        <begin position="246"/>
        <end position="260"/>
    </location>
</feature>
<feature type="compositionally biased region" description="Pro residues" evidence="1">
    <location>
        <begin position="320"/>
        <end position="340"/>
    </location>
</feature>
<name>A0AAV2IJP0_LYMST</name>
<dbReference type="Pfam" id="PF05454">
    <property type="entry name" value="DAG1"/>
    <property type="match status" value="1"/>
</dbReference>
<evidence type="ECO:0000313" key="4">
    <source>
        <dbReference type="EMBL" id="CAL1547340.1"/>
    </source>
</evidence>
<organism evidence="4 5">
    <name type="scientific">Lymnaea stagnalis</name>
    <name type="common">Great pond snail</name>
    <name type="synonym">Helix stagnalis</name>
    <dbReference type="NCBI Taxonomy" id="6523"/>
    <lineage>
        <taxon>Eukaryota</taxon>
        <taxon>Metazoa</taxon>
        <taxon>Spiralia</taxon>
        <taxon>Lophotrochozoa</taxon>
        <taxon>Mollusca</taxon>
        <taxon>Gastropoda</taxon>
        <taxon>Heterobranchia</taxon>
        <taxon>Euthyneura</taxon>
        <taxon>Panpulmonata</taxon>
        <taxon>Hygrophila</taxon>
        <taxon>Lymnaeoidea</taxon>
        <taxon>Lymnaeidae</taxon>
        <taxon>Lymnaea</taxon>
    </lineage>
</organism>
<dbReference type="InterPro" id="IPR008465">
    <property type="entry name" value="DAG1_C"/>
</dbReference>